<evidence type="ECO:0000313" key="3">
    <source>
        <dbReference type="WBParaSite" id="HCON_00089780-00001"/>
    </source>
</evidence>
<dbReference type="AlphaFoldDB" id="A0A7I5E9P4"/>
<feature type="region of interest" description="Disordered" evidence="1">
    <location>
        <begin position="144"/>
        <end position="163"/>
    </location>
</feature>
<evidence type="ECO:0000256" key="1">
    <source>
        <dbReference type="SAM" id="MobiDB-lite"/>
    </source>
</evidence>
<protein>
    <submittedName>
        <fullName evidence="3">SHSP domain-containing protein</fullName>
    </submittedName>
</protein>
<dbReference type="Proteomes" id="UP000025227">
    <property type="component" value="Unplaced"/>
</dbReference>
<keyword evidence="2" id="KW-1185">Reference proteome</keyword>
<sequence>MRTYVEEREEPVRIKGSVEVVDVASHVDGKNVRMRKRENASVMWAYVPATPPYPASQPTPPPSTPSAQMAPLPSLPIVIQVTGPAGQGVPAVSAERAARGTNPLFRGVGVYRGRGTRRARRGRRAALKIELSKVRLTPAQLMARLDETAQPRARREEQDRPME</sequence>
<organism evidence="2 3">
    <name type="scientific">Haemonchus contortus</name>
    <name type="common">Barber pole worm</name>
    <dbReference type="NCBI Taxonomy" id="6289"/>
    <lineage>
        <taxon>Eukaryota</taxon>
        <taxon>Metazoa</taxon>
        <taxon>Ecdysozoa</taxon>
        <taxon>Nematoda</taxon>
        <taxon>Chromadorea</taxon>
        <taxon>Rhabditida</taxon>
        <taxon>Rhabditina</taxon>
        <taxon>Rhabditomorpha</taxon>
        <taxon>Strongyloidea</taxon>
        <taxon>Trichostrongylidae</taxon>
        <taxon>Haemonchus</taxon>
    </lineage>
</organism>
<name>A0A7I5E9P4_HAECO</name>
<reference evidence="3" key="1">
    <citation type="submission" date="2020-12" db="UniProtKB">
        <authorList>
            <consortium name="WormBaseParasite"/>
        </authorList>
    </citation>
    <scope>IDENTIFICATION</scope>
    <source>
        <strain evidence="3">MHco3</strain>
    </source>
</reference>
<proteinExistence type="predicted"/>
<accession>A0A7I5E9P4</accession>
<evidence type="ECO:0000313" key="2">
    <source>
        <dbReference type="Proteomes" id="UP000025227"/>
    </source>
</evidence>
<dbReference type="WBParaSite" id="HCON_00089780-00001">
    <property type="protein sequence ID" value="HCON_00089780-00001"/>
    <property type="gene ID" value="HCON_00089780"/>
</dbReference>